<evidence type="ECO:0000313" key="5">
    <source>
        <dbReference type="Proteomes" id="UP000177659"/>
    </source>
</evidence>
<dbReference type="Proteomes" id="UP000177659">
    <property type="component" value="Unassembled WGS sequence"/>
</dbReference>
<dbReference type="EMBL" id="MFLC01000001">
    <property type="protein sequence ID" value="OGG55412.1"/>
    <property type="molecule type" value="Genomic_DNA"/>
</dbReference>
<protein>
    <recommendedName>
        <fullName evidence="3">GlxA-like beta barrel domain-containing protein</fullName>
    </recommendedName>
</protein>
<keyword evidence="2" id="KW-1133">Transmembrane helix</keyword>
<dbReference type="AlphaFoldDB" id="A0A1F6D2Z7"/>
<evidence type="ECO:0000256" key="2">
    <source>
        <dbReference type="SAM" id="Phobius"/>
    </source>
</evidence>
<dbReference type="InterPro" id="IPR049305">
    <property type="entry name" value="GlxA-like_b-barrel"/>
</dbReference>
<evidence type="ECO:0000313" key="4">
    <source>
        <dbReference type="EMBL" id="OGG55412.1"/>
    </source>
</evidence>
<organism evidence="4 5">
    <name type="scientific">Candidatus Kaiserbacteria bacterium RIFCSPHIGHO2_02_FULL_49_11</name>
    <dbReference type="NCBI Taxonomy" id="1798489"/>
    <lineage>
        <taxon>Bacteria</taxon>
        <taxon>Candidatus Kaiseribacteriota</taxon>
    </lineage>
</organism>
<feature type="region of interest" description="Disordered" evidence="1">
    <location>
        <begin position="20"/>
        <end position="43"/>
    </location>
</feature>
<dbReference type="Pfam" id="PF21110">
    <property type="entry name" value="GlxA"/>
    <property type="match status" value="1"/>
</dbReference>
<evidence type="ECO:0000259" key="3">
    <source>
        <dbReference type="Pfam" id="PF21110"/>
    </source>
</evidence>
<feature type="transmembrane region" description="Helical" evidence="2">
    <location>
        <begin position="51"/>
        <end position="72"/>
    </location>
</feature>
<gene>
    <name evidence="4" type="ORF">A3D62_00020</name>
</gene>
<keyword evidence="2" id="KW-0812">Transmembrane</keyword>
<proteinExistence type="predicted"/>
<accession>A0A1F6D2Z7</accession>
<keyword evidence="2" id="KW-0472">Membrane</keyword>
<sequence length="424" mass="47251">MNRSFDDIVPSGDRSIRKIAIHRKRASAERKPPKEEEPPRYEGRKRRSSRVGLWIVAFVSIAILGFAFTLLFSGAKVVVTPKQRTVLVDSQFSAFKTPSVGELGYEIMTVTKEGSAEAAPSGESNVEEKASGTITIYNDYSTAPQRLIRNTRFQTPEGLIYRINESIVVPGQSKSGTTVSPGSIEVVVYADESGEKYNIGQTDFTIPGFKGDPRFEKFYARSKTDMTGGFSGIRKVVSADDEQRARTDIQNNLRSQLQNDVSSQKPQGFELFEDGLFVTFESLPSEEKGDNVLIKEKATLYGVLFNQEAFAKFLAQNTVAGFEGEQVAINDTSELLFAVLEKDKIRPWEDEKFQFTLKGNAHVVWVFDQGVLKSDLAGKSKGAFETILSGYPSIDEAEIVLRPFWRQTFPEKSEDIKVATVIKE</sequence>
<feature type="domain" description="GlxA-like beta barrel" evidence="3">
    <location>
        <begin position="129"/>
        <end position="214"/>
    </location>
</feature>
<reference evidence="4 5" key="1">
    <citation type="journal article" date="2016" name="Nat. Commun.">
        <title>Thousands of microbial genomes shed light on interconnected biogeochemical processes in an aquifer system.</title>
        <authorList>
            <person name="Anantharaman K."/>
            <person name="Brown C.T."/>
            <person name="Hug L.A."/>
            <person name="Sharon I."/>
            <person name="Castelle C.J."/>
            <person name="Probst A.J."/>
            <person name="Thomas B.C."/>
            <person name="Singh A."/>
            <person name="Wilkins M.J."/>
            <person name="Karaoz U."/>
            <person name="Brodie E.L."/>
            <person name="Williams K.H."/>
            <person name="Hubbard S.S."/>
            <person name="Banfield J.F."/>
        </authorList>
    </citation>
    <scope>NUCLEOTIDE SEQUENCE [LARGE SCALE GENOMIC DNA]</scope>
</reference>
<name>A0A1F6D2Z7_9BACT</name>
<feature type="compositionally biased region" description="Basic and acidic residues" evidence="1">
    <location>
        <begin position="26"/>
        <end position="42"/>
    </location>
</feature>
<evidence type="ECO:0000256" key="1">
    <source>
        <dbReference type="SAM" id="MobiDB-lite"/>
    </source>
</evidence>
<comment type="caution">
    <text evidence="4">The sequence shown here is derived from an EMBL/GenBank/DDBJ whole genome shotgun (WGS) entry which is preliminary data.</text>
</comment>